<gene>
    <name evidence="9" type="ORF">ACFSUL_19750</name>
</gene>
<evidence type="ECO:0000256" key="6">
    <source>
        <dbReference type="ARBA" id="ARBA00023002"/>
    </source>
</evidence>
<dbReference type="SUPFAM" id="SSF55103">
    <property type="entry name" value="FAD-linked oxidases, C-terminal domain"/>
    <property type="match status" value="1"/>
</dbReference>
<dbReference type="Gene3D" id="1.10.45.10">
    <property type="entry name" value="Vanillyl-alcohol Oxidase, Chain A, domain 4"/>
    <property type="match status" value="1"/>
</dbReference>
<dbReference type="PANTHER" id="PTHR11748">
    <property type="entry name" value="D-LACTATE DEHYDROGENASE"/>
    <property type="match status" value="1"/>
</dbReference>
<organism evidence="9 10">
    <name type="scientific">Bacillus seohaeanensis</name>
    <dbReference type="NCBI Taxonomy" id="284580"/>
    <lineage>
        <taxon>Bacteria</taxon>
        <taxon>Bacillati</taxon>
        <taxon>Bacillota</taxon>
        <taxon>Bacilli</taxon>
        <taxon>Bacillales</taxon>
        <taxon>Bacillaceae</taxon>
        <taxon>Bacillus</taxon>
    </lineage>
</organism>
<comment type="cofactor">
    <cofactor evidence="1">
        <name>FAD</name>
        <dbReference type="ChEBI" id="CHEBI:57692"/>
    </cofactor>
</comment>
<name>A0ABW5RWQ5_9BACI</name>
<accession>A0ABW5RWQ5</accession>
<dbReference type="PROSITE" id="PS51387">
    <property type="entry name" value="FAD_PCMH"/>
    <property type="match status" value="1"/>
</dbReference>
<dbReference type="PANTHER" id="PTHR11748:SF111">
    <property type="entry name" value="D-LACTATE DEHYDROGENASE, MITOCHONDRIAL-RELATED"/>
    <property type="match status" value="1"/>
</dbReference>
<comment type="similarity">
    <text evidence="2">Belongs to the FAD-binding oxidoreductase/transferase type 4 family.</text>
</comment>
<keyword evidence="5" id="KW-0809">Transit peptide</keyword>
<dbReference type="InterPro" id="IPR016164">
    <property type="entry name" value="FAD-linked_Oxase-like_C"/>
</dbReference>
<keyword evidence="4" id="KW-0274">FAD</keyword>
<dbReference type="InterPro" id="IPR016171">
    <property type="entry name" value="Vanillyl_alc_oxidase_C-sub2"/>
</dbReference>
<dbReference type="InterPro" id="IPR036318">
    <property type="entry name" value="FAD-bd_PCMH-like_sf"/>
</dbReference>
<dbReference type="EMBL" id="JBHUMF010000032">
    <property type="protein sequence ID" value="MFD2682983.1"/>
    <property type="molecule type" value="Genomic_DNA"/>
</dbReference>
<dbReference type="Pfam" id="PF01565">
    <property type="entry name" value="FAD_binding_4"/>
    <property type="match status" value="1"/>
</dbReference>
<dbReference type="Gene3D" id="3.30.465.10">
    <property type="match status" value="1"/>
</dbReference>
<dbReference type="SUPFAM" id="SSF56176">
    <property type="entry name" value="FAD-binding/transporter-associated domain-like"/>
    <property type="match status" value="1"/>
</dbReference>
<dbReference type="InterPro" id="IPR004113">
    <property type="entry name" value="FAD-bd_oxidored_4_C"/>
</dbReference>
<comment type="caution">
    <text evidence="9">The sequence shown here is derived from an EMBL/GenBank/DDBJ whole genome shotgun (WGS) entry which is preliminary data.</text>
</comment>
<keyword evidence="10" id="KW-1185">Reference proteome</keyword>
<dbReference type="EC" id="1.1.2.4" evidence="7"/>
<proteinExistence type="inferred from homology"/>
<evidence type="ECO:0000256" key="3">
    <source>
        <dbReference type="ARBA" id="ARBA00022630"/>
    </source>
</evidence>
<sequence length="447" mass="48812">MLQSEQISANETILYEHSFDESSHPSTPPNIVIFPYDVSDIQKVVGYANDRSVPLTPYGIGSGLEGQAIPVKQGISLDFQHMNKVLEVRPEDLLVKVQPGITREELNQTLKKYGLFFPIDPGANATIGGMVSTNASGTTAVRYGAMRQQIVDLEVVLADGRKIRTGSLASKSSSGYNLTNLFAGSEGTLGIFTEIVLKVYGIPETVSSVRSCFPSVKDCGQAAVALLTSGVSITRIELVDERSIREMNKFHNTTYEELPTLFIEITGNEAGVNHDTAFTKDILEDLNCSTVLIETDSKKRAVLWKARHELSYAFRHKPNCSTIGTDVCVPLSSLPTIIEKTRKKIDSLGLDGAIFGHVGDGNFHTLILFDPNSPTETEKAETVNEAIVSWALSYGGTCTGEHGVGLGKQKFQKKEHGESLEIMMGIKRMLDPNNIMNPGKIFPELDK</sequence>
<protein>
    <recommendedName>
        <fullName evidence="7">D-lactate dehydrogenase (cytochrome)</fullName>
        <ecNumber evidence="7">1.1.2.4</ecNumber>
    </recommendedName>
</protein>
<dbReference type="Pfam" id="PF02913">
    <property type="entry name" value="FAD-oxidase_C"/>
    <property type="match status" value="1"/>
</dbReference>
<dbReference type="InterPro" id="IPR016169">
    <property type="entry name" value="FAD-bd_PCMH_sub2"/>
</dbReference>
<evidence type="ECO:0000256" key="1">
    <source>
        <dbReference type="ARBA" id="ARBA00001974"/>
    </source>
</evidence>
<evidence type="ECO:0000256" key="4">
    <source>
        <dbReference type="ARBA" id="ARBA00022827"/>
    </source>
</evidence>
<evidence type="ECO:0000259" key="8">
    <source>
        <dbReference type="PROSITE" id="PS51387"/>
    </source>
</evidence>
<dbReference type="InterPro" id="IPR006094">
    <property type="entry name" value="Oxid_FAD_bind_N"/>
</dbReference>
<evidence type="ECO:0000313" key="9">
    <source>
        <dbReference type="EMBL" id="MFD2682983.1"/>
    </source>
</evidence>
<evidence type="ECO:0000313" key="10">
    <source>
        <dbReference type="Proteomes" id="UP001597506"/>
    </source>
</evidence>
<dbReference type="InterPro" id="IPR016166">
    <property type="entry name" value="FAD-bd_PCMH"/>
</dbReference>
<feature type="domain" description="FAD-binding PCMH-type" evidence="8">
    <location>
        <begin position="24"/>
        <end position="202"/>
    </location>
</feature>
<dbReference type="Gene3D" id="3.30.70.2740">
    <property type="match status" value="1"/>
</dbReference>
<evidence type="ECO:0000256" key="7">
    <source>
        <dbReference type="ARBA" id="ARBA00038897"/>
    </source>
</evidence>
<evidence type="ECO:0000256" key="2">
    <source>
        <dbReference type="ARBA" id="ARBA00008000"/>
    </source>
</evidence>
<reference evidence="10" key="1">
    <citation type="journal article" date="2019" name="Int. J. Syst. Evol. Microbiol.">
        <title>The Global Catalogue of Microorganisms (GCM) 10K type strain sequencing project: providing services to taxonomists for standard genome sequencing and annotation.</title>
        <authorList>
            <consortium name="The Broad Institute Genomics Platform"/>
            <consortium name="The Broad Institute Genome Sequencing Center for Infectious Disease"/>
            <person name="Wu L."/>
            <person name="Ma J."/>
        </authorList>
    </citation>
    <scope>NUCLEOTIDE SEQUENCE [LARGE SCALE GENOMIC DNA]</scope>
    <source>
        <strain evidence="10">KCTC 3913</strain>
    </source>
</reference>
<evidence type="ECO:0000256" key="5">
    <source>
        <dbReference type="ARBA" id="ARBA00022946"/>
    </source>
</evidence>
<keyword evidence="3" id="KW-0285">Flavoprotein</keyword>
<dbReference type="RefSeq" id="WP_377937890.1">
    <property type="nucleotide sequence ID" value="NZ_JBHUMF010000032.1"/>
</dbReference>
<keyword evidence="6" id="KW-0560">Oxidoreductase</keyword>
<dbReference type="Proteomes" id="UP001597506">
    <property type="component" value="Unassembled WGS sequence"/>
</dbReference>